<dbReference type="Gene3D" id="3.30.70.270">
    <property type="match status" value="1"/>
</dbReference>
<dbReference type="Proteomes" id="UP000294593">
    <property type="component" value="Unassembled WGS sequence"/>
</dbReference>
<dbReference type="SMART" id="SM00052">
    <property type="entry name" value="EAL"/>
    <property type="match status" value="1"/>
</dbReference>
<keyword evidence="5" id="KW-1185">Reference proteome</keyword>
<accession>A0A4R6R9T9</accession>
<dbReference type="Pfam" id="PF00990">
    <property type="entry name" value="GGDEF"/>
    <property type="match status" value="1"/>
</dbReference>
<comment type="caution">
    <text evidence="4">The sequence shown here is derived from an EMBL/GenBank/DDBJ whole genome shotgun (WGS) entry which is preliminary data.</text>
</comment>
<feature type="region of interest" description="Disordered" evidence="1">
    <location>
        <begin position="90"/>
        <end position="169"/>
    </location>
</feature>
<dbReference type="SMART" id="SM00267">
    <property type="entry name" value="GGDEF"/>
    <property type="match status" value="1"/>
</dbReference>
<dbReference type="InterPro" id="IPR000160">
    <property type="entry name" value="GGDEF_dom"/>
</dbReference>
<dbReference type="InterPro" id="IPR052155">
    <property type="entry name" value="Biofilm_reg_signaling"/>
</dbReference>
<dbReference type="InterPro" id="IPR029787">
    <property type="entry name" value="Nucleotide_cyclase"/>
</dbReference>
<name>A0A4R6R9T9_9BURK</name>
<dbReference type="InterPro" id="IPR035919">
    <property type="entry name" value="EAL_sf"/>
</dbReference>
<feature type="compositionally biased region" description="Low complexity" evidence="1">
    <location>
        <begin position="102"/>
        <end position="115"/>
    </location>
</feature>
<dbReference type="InterPro" id="IPR001633">
    <property type="entry name" value="EAL_dom"/>
</dbReference>
<dbReference type="PROSITE" id="PS50887">
    <property type="entry name" value="GGDEF"/>
    <property type="match status" value="1"/>
</dbReference>
<dbReference type="PANTHER" id="PTHR44757:SF2">
    <property type="entry name" value="BIOFILM ARCHITECTURE MAINTENANCE PROTEIN MBAA"/>
    <property type="match status" value="1"/>
</dbReference>
<dbReference type="NCBIfam" id="TIGR00254">
    <property type="entry name" value="GGDEF"/>
    <property type="match status" value="1"/>
</dbReference>
<dbReference type="Gene3D" id="3.20.20.450">
    <property type="entry name" value="EAL domain"/>
    <property type="match status" value="1"/>
</dbReference>
<dbReference type="EMBL" id="SNXW01000005">
    <property type="protein sequence ID" value="TDP82833.1"/>
    <property type="molecule type" value="Genomic_DNA"/>
</dbReference>
<proteinExistence type="predicted"/>
<dbReference type="SUPFAM" id="SSF141868">
    <property type="entry name" value="EAL domain-like"/>
    <property type="match status" value="1"/>
</dbReference>
<feature type="domain" description="EAL" evidence="2">
    <location>
        <begin position="473"/>
        <end position="727"/>
    </location>
</feature>
<gene>
    <name evidence="4" type="ORF">EV672_10520</name>
</gene>
<evidence type="ECO:0000313" key="4">
    <source>
        <dbReference type="EMBL" id="TDP82833.1"/>
    </source>
</evidence>
<sequence length="747" mass="79588">MATGHPTPMPAASPTAKDAAEDVAAAPKAAWFTPGRVTLVAMLVLCGLVLTSRLNEAISQAEAHGAMAMALIEQGPADAFKALAETGMPPSLPASAQPTTLSAAPANAAASAPWAKKPGRRKATQAASAAASTSTSTAVATTGADARQATADAVPATPGEAPPSDAAYPATSPLVRAMAQALDPQTEVLAVAHCREQRCRAVYARAAQPAMADASALLAAGRCTATLGWPAGCATVSSQRVRDDLVSVRFDLRPALVSAACDLGAGLLLLGGVAWVWRRARGAQAALNMVPEPQLRQVAQNDALTGLLNRVAFESALKRHNEAESIGRMETDGCLMYFDLDRFKFINDTHGHIAGDLVLKTVAQRLRYTLGGGVMIGRLGGDEFAALLTDVSSRATIETICRVLIEQVSKPIMIGEVKEWVGLSIGAYMLKRGELNLGEMLHRADLAMYEAKRTGRGRLVFYDGSMDAAARGRAQVQADLRNAIDERQFFMVYQPQFDAFDRVRGVEAMVRWRHPARGMVPPEEFIPVAEQSGLIVPLGKIVIDMVCADLVALREQQLALPYVSMDVSLRQLTDAAMVEDVQEALQRHGLSTSDIEFEVSESTAMVGQAGKETATLKKLSALAFRIAIDDFGSGTSSMGRLLDLKVDKLKIDGMFVQAIGQPNFNPALLELMIDLANRLGVKSVAEGVDTLEQVAWLRKAGCQMLQGNFFAKPMTHGQLLNWLLMQSSDTSFASGIWKATQPSDALA</sequence>
<evidence type="ECO:0000256" key="1">
    <source>
        <dbReference type="SAM" id="MobiDB-lite"/>
    </source>
</evidence>
<dbReference type="PANTHER" id="PTHR44757">
    <property type="entry name" value="DIGUANYLATE CYCLASE DGCP"/>
    <property type="match status" value="1"/>
</dbReference>
<dbReference type="Pfam" id="PF00563">
    <property type="entry name" value="EAL"/>
    <property type="match status" value="1"/>
</dbReference>
<dbReference type="AlphaFoldDB" id="A0A4R6R9T9"/>
<dbReference type="CDD" id="cd01949">
    <property type="entry name" value="GGDEF"/>
    <property type="match status" value="1"/>
</dbReference>
<dbReference type="InterPro" id="IPR043128">
    <property type="entry name" value="Rev_trsase/Diguanyl_cyclase"/>
</dbReference>
<feature type="domain" description="GGDEF" evidence="3">
    <location>
        <begin position="331"/>
        <end position="464"/>
    </location>
</feature>
<evidence type="ECO:0000259" key="2">
    <source>
        <dbReference type="PROSITE" id="PS50883"/>
    </source>
</evidence>
<dbReference type="SUPFAM" id="SSF55073">
    <property type="entry name" value="Nucleotide cyclase"/>
    <property type="match status" value="1"/>
</dbReference>
<evidence type="ECO:0000259" key="3">
    <source>
        <dbReference type="PROSITE" id="PS50887"/>
    </source>
</evidence>
<protein>
    <submittedName>
        <fullName evidence="4">Diguanylate cyclase (GGDEF)-like protein</fullName>
    </submittedName>
</protein>
<feature type="compositionally biased region" description="Low complexity" evidence="1">
    <location>
        <begin position="124"/>
        <end position="146"/>
    </location>
</feature>
<organism evidence="4 5">
    <name type="scientific">Aquabacterium commune</name>
    <dbReference type="NCBI Taxonomy" id="70586"/>
    <lineage>
        <taxon>Bacteria</taxon>
        <taxon>Pseudomonadati</taxon>
        <taxon>Pseudomonadota</taxon>
        <taxon>Betaproteobacteria</taxon>
        <taxon>Burkholderiales</taxon>
        <taxon>Aquabacterium</taxon>
    </lineage>
</organism>
<dbReference type="CDD" id="cd01948">
    <property type="entry name" value="EAL"/>
    <property type="match status" value="1"/>
</dbReference>
<reference evidence="4 5" key="1">
    <citation type="submission" date="2019-03" db="EMBL/GenBank/DDBJ databases">
        <title>Genomic Encyclopedia of Type Strains, Phase IV (KMG-IV): sequencing the most valuable type-strain genomes for metagenomic binning, comparative biology and taxonomic classification.</title>
        <authorList>
            <person name="Goeker M."/>
        </authorList>
    </citation>
    <scope>NUCLEOTIDE SEQUENCE [LARGE SCALE GENOMIC DNA]</scope>
    <source>
        <strain evidence="4 5">DSM 11901</strain>
    </source>
</reference>
<dbReference type="PROSITE" id="PS50883">
    <property type="entry name" value="EAL"/>
    <property type="match status" value="1"/>
</dbReference>
<evidence type="ECO:0000313" key="5">
    <source>
        <dbReference type="Proteomes" id="UP000294593"/>
    </source>
</evidence>